<dbReference type="InParanoid" id="B9RGV2"/>
<dbReference type="Proteomes" id="UP000008311">
    <property type="component" value="Unassembled WGS sequence"/>
</dbReference>
<keyword evidence="3" id="KW-1185">Reference proteome</keyword>
<protein>
    <submittedName>
        <fullName evidence="2">Uncharacterized protein</fullName>
    </submittedName>
</protein>
<dbReference type="AlphaFoldDB" id="B9RGV2"/>
<organism evidence="2 3">
    <name type="scientific">Ricinus communis</name>
    <name type="common">Castor bean</name>
    <dbReference type="NCBI Taxonomy" id="3988"/>
    <lineage>
        <taxon>Eukaryota</taxon>
        <taxon>Viridiplantae</taxon>
        <taxon>Streptophyta</taxon>
        <taxon>Embryophyta</taxon>
        <taxon>Tracheophyta</taxon>
        <taxon>Spermatophyta</taxon>
        <taxon>Magnoliopsida</taxon>
        <taxon>eudicotyledons</taxon>
        <taxon>Gunneridae</taxon>
        <taxon>Pentapetalae</taxon>
        <taxon>rosids</taxon>
        <taxon>fabids</taxon>
        <taxon>Malpighiales</taxon>
        <taxon>Euphorbiaceae</taxon>
        <taxon>Acalyphoideae</taxon>
        <taxon>Acalypheae</taxon>
        <taxon>Ricinus</taxon>
    </lineage>
</organism>
<feature type="compositionally biased region" description="Basic and acidic residues" evidence="1">
    <location>
        <begin position="11"/>
        <end position="21"/>
    </location>
</feature>
<accession>B9RGV2</accession>
<dbReference type="EMBL" id="EQ973778">
    <property type="protein sequence ID" value="EEF49314.1"/>
    <property type="molecule type" value="Genomic_DNA"/>
</dbReference>
<gene>
    <name evidence="2" type="ORF">RCOM_1444170</name>
</gene>
<feature type="region of interest" description="Disordered" evidence="1">
    <location>
        <begin position="1"/>
        <end position="21"/>
    </location>
</feature>
<evidence type="ECO:0000256" key="1">
    <source>
        <dbReference type="SAM" id="MobiDB-lite"/>
    </source>
</evidence>
<evidence type="ECO:0000313" key="2">
    <source>
        <dbReference type="EMBL" id="EEF49314.1"/>
    </source>
</evidence>
<sequence length="92" mass="10568">MQRKRGAMNLRQKEHAGMHSDREIYADKQMAYACDKNSDKNLPLKRITKSVPECTYPVFVSYNKNANAYGGNERSFNSPTMMGQPNFALQYI</sequence>
<name>B9RGV2_RICCO</name>
<proteinExistence type="predicted"/>
<evidence type="ECO:0000313" key="3">
    <source>
        <dbReference type="Proteomes" id="UP000008311"/>
    </source>
</evidence>
<reference evidence="3" key="1">
    <citation type="journal article" date="2010" name="Nat. Biotechnol.">
        <title>Draft genome sequence of the oilseed species Ricinus communis.</title>
        <authorList>
            <person name="Chan A.P."/>
            <person name="Crabtree J."/>
            <person name="Zhao Q."/>
            <person name="Lorenzi H."/>
            <person name="Orvis J."/>
            <person name="Puiu D."/>
            <person name="Melake-Berhan A."/>
            <person name="Jones K.M."/>
            <person name="Redman J."/>
            <person name="Chen G."/>
            <person name="Cahoon E.B."/>
            <person name="Gedil M."/>
            <person name="Stanke M."/>
            <person name="Haas B.J."/>
            <person name="Wortman J.R."/>
            <person name="Fraser-Liggett C.M."/>
            <person name="Ravel J."/>
            <person name="Rabinowicz P.D."/>
        </authorList>
    </citation>
    <scope>NUCLEOTIDE SEQUENCE [LARGE SCALE GENOMIC DNA]</scope>
    <source>
        <strain evidence="3">cv. Hale</strain>
    </source>
</reference>